<dbReference type="GeneID" id="65883478"/>
<organism evidence="1 2">
    <name type="scientific">Methanocaldococcus lauensis</name>
    <dbReference type="NCBI Taxonomy" id="2546128"/>
    <lineage>
        <taxon>Archaea</taxon>
        <taxon>Methanobacteriati</taxon>
        <taxon>Methanobacteriota</taxon>
        <taxon>Methanomada group</taxon>
        <taxon>Methanococci</taxon>
        <taxon>Methanococcales</taxon>
        <taxon>Methanocaldococcaceae</taxon>
        <taxon>Methanocaldococcus</taxon>
    </lineage>
</organism>
<protein>
    <submittedName>
        <fullName evidence="1">Uncharacterized protein</fullName>
    </submittedName>
</protein>
<dbReference type="Proteomes" id="UP000679213">
    <property type="component" value="Chromosome I"/>
</dbReference>
<accession>A0A8D6PVP6</accession>
<sequence length="261" mass="30390">MIKIHALEEVKGNVKDVVEKEFEKLSKELKEKYNAKLRYIDEDLEENENLKFYTKIGEFEIEFNSFKDYIDFCLKYGADIEVIKPAKLKLKSNEINEVLALVISFFKTFVETYKVGFNVYIDEEKKKEINVEEYKKGKYDEDEIIDFEDEGFIRVKAVFEGVGKSEEEVIKDLIASLDMENVIINKIKTQNFSDKNFDGLIGIDLLCKPFEMFEIAYKYLPVAISVQKDEIELDLADIQDIGNELSGAVFELSHTVTMKKR</sequence>
<evidence type="ECO:0000313" key="2">
    <source>
        <dbReference type="Proteomes" id="UP000679213"/>
    </source>
</evidence>
<reference evidence="1 2" key="1">
    <citation type="submission" date="2020-04" db="EMBL/GenBank/DDBJ databases">
        <authorList>
            <consortium name="Genoscope - CEA"/>
            <person name="William W."/>
        </authorList>
    </citation>
    <scope>NUCLEOTIDE SEQUENCE [LARGE SCALE GENOMIC DNA]</scope>
    <source>
        <strain evidence="1 2">SG7</strain>
    </source>
</reference>
<proteinExistence type="predicted"/>
<evidence type="ECO:0000313" key="1">
    <source>
        <dbReference type="EMBL" id="CAB3288332.1"/>
    </source>
</evidence>
<dbReference type="EMBL" id="LR792632">
    <property type="protein sequence ID" value="CAB3288332.1"/>
    <property type="molecule type" value="Genomic_DNA"/>
</dbReference>
<name>A0A8D6PVP6_9EURY</name>
<dbReference type="AlphaFoldDB" id="A0A8D6PVP6"/>
<dbReference type="RefSeq" id="WP_214400528.1">
    <property type="nucleotide sequence ID" value="NZ_LR792632.1"/>
</dbReference>
<dbReference type="KEGG" id="mesg:MLAUSG7_0673"/>
<gene>
    <name evidence="1" type="ORF">MLAUSG7_0673</name>
</gene>
<keyword evidence="2" id="KW-1185">Reference proteome</keyword>